<dbReference type="EMBL" id="SJSM01000006">
    <property type="protein sequence ID" value="TCC96211.1"/>
    <property type="molecule type" value="Genomic_DNA"/>
</dbReference>
<keyword evidence="1" id="KW-0732">Signal</keyword>
<feature type="transmembrane region" description="Helical" evidence="2">
    <location>
        <begin position="252"/>
        <end position="273"/>
    </location>
</feature>
<sequence length="275" mass="31153">MYFWRIGVLLWELRQFFNMCFIKKIINLLIVSTILFASFSCANRQKQALFEKKSTANNSPKKELTPPNYQIKPGDLLQVKNLQNRNLIVNESFTKEKEASNNNHEQTYLVEQDSTIGLPILGRVKVGGLTRRDAANQVQSLYRKELKDPIIELKIINLKVTLLGEVKNQGIYNLLKDHTSLIEIIGEAGGLTDKASSNNLKIIRGGMQNPQIINLDLTDISTLSDSRTLLENNDIIYIAQNKRAIRSEKLQSMSAILQPVIALLNTALLIYTITR</sequence>
<keyword evidence="2" id="KW-0472">Membrane</keyword>
<dbReference type="InterPro" id="IPR003715">
    <property type="entry name" value="Poly_export_N"/>
</dbReference>
<evidence type="ECO:0000259" key="4">
    <source>
        <dbReference type="Pfam" id="PF10531"/>
    </source>
</evidence>
<evidence type="ECO:0000313" key="5">
    <source>
        <dbReference type="EMBL" id="TCC96211.1"/>
    </source>
</evidence>
<evidence type="ECO:0000256" key="2">
    <source>
        <dbReference type="SAM" id="Phobius"/>
    </source>
</evidence>
<evidence type="ECO:0000313" key="6">
    <source>
        <dbReference type="Proteomes" id="UP000291117"/>
    </source>
</evidence>
<keyword evidence="2" id="KW-0812">Transmembrane</keyword>
<name>A0A4R0N7X3_9SPHI</name>
<dbReference type="AlphaFoldDB" id="A0A4R0N7X3"/>
<evidence type="ECO:0000256" key="1">
    <source>
        <dbReference type="ARBA" id="ARBA00022729"/>
    </source>
</evidence>
<dbReference type="PANTHER" id="PTHR33619">
    <property type="entry name" value="POLYSACCHARIDE EXPORT PROTEIN GFCE-RELATED"/>
    <property type="match status" value="1"/>
</dbReference>
<dbReference type="OrthoDB" id="937431at2"/>
<organism evidence="5 6">
    <name type="scientific">Pedobacter hiemivivus</name>
    <dbReference type="NCBI Taxonomy" id="2530454"/>
    <lineage>
        <taxon>Bacteria</taxon>
        <taxon>Pseudomonadati</taxon>
        <taxon>Bacteroidota</taxon>
        <taxon>Sphingobacteriia</taxon>
        <taxon>Sphingobacteriales</taxon>
        <taxon>Sphingobacteriaceae</taxon>
        <taxon>Pedobacter</taxon>
    </lineage>
</organism>
<protein>
    <submittedName>
        <fullName evidence="5">Uncharacterized protein</fullName>
    </submittedName>
</protein>
<dbReference type="Gene3D" id="3.30.1950.10">
    <property type="entry name" value="wza like domain"/>
    <property type="match status" value="1"/>
</dbReference>
<dbReference type="Proteomes" id="UP000291117">
    <property type="component" value="Unassembled WGS sequence"/>
</dbReference>
<dbReference type="GO" id="GO:0015159">
    <property type="term" value="F:polysaccharide transmembrane transporter activity"/>
    <property type="evidence" value="ECO:0007669"/>
    <property type="project" value="InterPro"/>
</dbReference>
<dbReference type="Pfam" id="PF10531">
    <property type="entry name" value="SLBB"/>
    <property type="match status" value="1"/>
</dbReference>
<dbReference type="Pfam" id="PF02563">
    <property type="entry name" value="Poly_export"/>
    <property type="match status" value="1"/>
</dbReference>
<dbReference type="InterPro" id="IPR019554">
    <property type="entry name" value="Soluble_ligand-bd"/>
</dbReference>
<keyword evidence="6" id="KW-1185">Reference proteome</keyword>
<feature type="transmembrane region" description="Helical" evidence="2">
    <location>
        <begin position="25"/>
        <end position="43"/>
    </location>
</feature>
<proteinExistence type="predicted"/>
<keyword evidence="2" id="KW-1133">Transmembrane helix</keyword>
<dbReference type="InterPro" id="IPR049712">
    <property type="entry name" value="Poly_export"/>
</dbReference>
<evidence type="ECO:0000259" key="3">
    <source>
        <dbReference type="Pfam" id="PF02563"/>
    </source>
</evidence>
<feature type="domain" description="Soluble ligand binding" evidence="4">
    <location>
        <begin position="159"/>
        <end position="206"/>
    </location>
</feature>
<dbReference type="Gene3D" id="3.10.560.10">
    <property type="entry name" value="Outer membrane lipoprotein wza domain like"/>
    <property type="match status" value="1"/>
</dbReference>
<comment type="caution">
    <text evidence="5">The sequence shown here is derived from an EMBL/GenBank/DDBJ whole genome shotgun (WGS) entry which is preliminary data.</text>
</comment>
<feature type="domain" description="Polysaccharide export protein N-terminal" evidence="3">
    <location>
        <begin position="65"/>
        <end position="154"/>
    </location>
</feature>
<accession>A0A4R0N7X3</accession>
<gene>
    <name evidence="5" type="ORF">EZ444_12275</name>
</gene>
<reference evidence="5 6" key="1">
    <citation type="submission" date="2019-02" db="EMBL/GenBank/DDBJ databases">
        <title>Pedobacter sp. RP-3-8 sp. nov., isolated from Arctic soil.</title>
        <authorList>
            <person name="Dahal R.H."/>
        </authorList>
    </citation>
    <scope>NUCLEOTIDE SEQUENCE [LARGE SCALE GENOMIC DNA]</scope>
    <source>
        <strain evidence="5 6">RP-3-8</strain>
    </source>
</reference>
<dbReference type="PANTHER" id="PTHR33619:SF3">
    <property type="entry name" value="POLYSACCHARIDE EXPORT PROTEIN GFCE-RELATED"/>
    <property type="match status" value="1"/>
</dbReference>